<dbReference type="Proteomes" id="UP000284868">
    <property type="component" value="Unassembled WGS sequence"/>
</dbReference>
<keyword evidence="2" id="KW-1185">Reference proteome</keyword>
<evidence type="ECO:0000313" key="1">
    <source>
        <dbReference type="EMBL" id="RHM11242.1"/>
    </source>
</evidence>
<dbReference type="AlphaFoldDB" id="A0A415PEP8"/>
<evidence type="ECO:0008006" key="3">
    <source>
        <dbReference type="Google" id="ProtNLM"/>
    </source>
</evidence>
<dbReference type="GeneID" id="92792990"/>
<protein>
    <recommendedName>
        <fullName evidence="3">YokE-like PH domain-containing protein</fullName>
    </recommendedName>
</protein>
<organism evidence="1 2">
    <name type="scientific">Amedibacillus dolichus</name>
    <dbReference type="NCBI Taxonomy" id="31971"/>
    <lineage>
        <taxon>Bacteria</taxon>
        <taxon>Bacillati</taxon>
        <taxon>Bacillota</taxon>
        <taxon>Erysipelotrichia</taxon>
        <taxon>Erysipelotrichales</taxon>
        <taxon>Erysipelotrichaceae</taxon>
        <taxon>Amedibacillus</taxon>
    </lineage>
</organism>
<comment type="caution">
    <text evidence="1">The sequence shown here is derived from an EMBL/GenBank/DDBJ whole genome shotgun (WGS) entry which is preliminary data.</text>
</comment>
<evidence type="ECO:0000313" key="2">
    <source>
        <dbReference type="Proteomes" id="UP000284868"/>
    </source>
</evidence>
<reference evidence="1 2" key="1">
    <citation type="submission" date="2018-08" db="EMBL/GenBank/DDBJ databases">
        <title>A genome reference for cultivated species of the human gut microbiota.</title>
        <authorList>
            <person name="Zou Y."/>
            <person name="Xue W."/>
            <person name="Luo G."/>
        </authorList>
    </citation>
    <scope>NUCLEOTIDE SEQUENCE [LARGE SCALE GENOMIC DNA]</scope>
    <source>
        <strain evidence="1 2">AF35-6BH</strain>
    </source>
</reference>
<gene>
    <name evidence="1" type="ORF">DWZ83_05670</name>
</gene>
<name>A0A415PEP8_9FIRM</name>
<dbReference type="OrthoDB" id="1653872at2"/>
<dbReference type="EMBL" id="QRPK01000022">
    <property type="protein sequence ID" value="RHM11242.1"/>
    <property type="molecule type" value="Genomic_DNA"/>
</dbReference>
<accession>A0A415PEP8</accession>
<dbReference type="RefSeq" id="WP_004798518.1">
    <property type="nucleotide sequence ID" value="NZ_CABKNA010000005.1"/>
</dbReference>
<sequence length="143" mass="16160">MAISLNNESMDNALKPITDANETILAKTWGTINYTPKLNSYRVDSSKSSIGFQNIYAYVALSNTHIKIITLHSLDTTRTTGLFNIPLSDITASKIHKGILKSHLQLEFNQEKIKILWLNSSTISEFKNQKSNVEAFCDFFHHV</sequence>
<proteinExistence type="predicted"/>